<dbReference type="EMBL" id="JWZT01004873">
    <property type="protein sequence ID" value="KII62773.1"/>
    <property type="molecule type" value="Genomic_DNA"/>
</dbReference>
<dbReference type="OrthoDB" id="6157510at2759"/>
<feature type="transmembrane region" description="Helical" evidence="1">
    <location>
        <begin position="66"/>
        <end position="91"/>
    </location>
</feature>
<reference evidence="2 3" key="1">
    <citation type="journal article" date="2014" name="Genome Biol. Evol.">
        <title>The genome of the myxosporean Thelohanellus kitauei shows adaptations to nutrient acquisition within its fish host.</title>
        <authorList>
            <person name="Yang Y."/>
            <person name="Xiong J."/>
            <person name="Zhou Z."/>
            <person name="Huo F."/>
            <person name="Miao W."/>
            <person name="Ran C."/>
            <person name="Liu Y."/>
            <person name="Zhang J."/>
            <person name="Feng J."/>
            <person name="Wang M."/>
            <person name="Wang M."/>
            <person name="Wang L."/>
            <person name="Yao B."/>
        </authorList>
    </citation>
    <scope>NUCLEOTIDE SEQUENCE [LARGE SCALE GENOMIC DNA]</scope>
    <source>
        <strain evidence="2">Wuqing</strain>
    </source>
</reference>
<protein>
    <submittedName>
        <fullName evidence="2">Uncharacterized protein</fullName>
    </submittedName>
</protein>
<keyword evidence="1" id="KW-0472">Membrane</keyword>
<keyword evidence="3" id="KW-1185">Reference proteome</keyword>
<dbReference type="PANTHER" id="PTHR33444:SF2">
    <property type="entry name" value="MARVEL DOMAIN-CONTAINING PROTEIN"/>
    <property type="match status" value="1"/>
</dbReference>
<feature type="transmembrane region" description="Helical" evidence="1">
    <location>
        <begin position="143"/>
        <end position="165"/>
    </location>
</feature>
<keyword evidence="1" id="KW-1133">Transmembrane helix</keyword>
<dbReference type="Proteomes" id="UP000031668">
    <property type="component" value="Unassembled WGS sequence"/>
</dbReference>
<keyword evidence="1" id="KW-0812">Transmembrane</keyword>
<evidence type="ECO:0000313" key="2">
    <source>
        <dbReference type="EMBL" id="KII62773.1"/>
    </source>
</evidence>
<evidence type="ECO:0000256" key="1">
    <source>
        <dbReference type="SAM" id="Phobius"/>
    </source>
</evidence>
<accession>A0A0C2IBR4</accession>
<dbReference type="InterPro" id="IPR040350">
    <property type="entry name" value="TMEM272"/>
</dbReference>
<evidence type="ECO:0000313" key="3">
    <source>
        <dbReference type="Proteomes" id="UP000031668"/>
    </source>
</evidence>
<dbReference type="PANTHER" id="PTHR33444">
    <property type="entry name" value="SI:DKEY-19B23.12-RELATED"/>
    <property type="match status" value="1"/>
</dbReference>
<dbReference type="AlphaFoldDB" id="A0A0C2IBR4"/>
<gene>
    <name evidence="2" type="ORF">RF11_08949</name>
</gene>
<feature type="transmembrane region" description="Helical" evidence="1">
    <location>
        <begin position="103"/>
        <end position="123"/>
    </location>
</feature>
<feature type="transmembrane region" description="Helical" evidence="1">
    <location>
        <begin position="180"/>
        <end position="207"/>
    </location>
</feature>
<sequence length="234" mass="26689">MNQSPVKTPTYMLMIELSVNLPRYGDVVEKRVPPNYYKSVYNSDPTNDYGQGNFVSTNISFKIIRYIICVLCGFFLFSIPIISLSIGVYFWDKCPIQPMIPAYLVIVGVISIIRNLFGVKMLLSKRATIVDGNPLTERNEMMILLDSVLTSWFVIGTIWTIYVVIYRSWDPNSQLYCHPFLFIFTCVVIFGVYAVAIISLISFLIYYTLKDSSIGDGNDFPLPTYEQVVTPQTN</sequence>
<name>A0A0C2IBR4_THEKT</name>
<comment type="caution">
    <text evidence="2">The sequence shown here is derived from an EMBL/GenBank/DDBJ whole genome shotgun (WGS) entry which is preliminary data.</text>
</comment>
<dbReference type="OMA" id="NLMEERT"/>
<organism evidence="2 3">
    <name type="scientific">Thelohanellus kitauei</name>
    <name type="common">Myxosporean</name>
    <dbReference type="NCBI Taxonomy" id="669202"/>
    <lineage>
        <taxon>Eukaryota</taxon>
        <taxon>Metazoa</taxon>
        <taxon>Cnidaria</taxon>
        <taxon>Myxozoa</taxon>
        <taxon>Myxosporea</taxon>
        <taxon>Bivalvulida</taxon>
        <taxon>Platysporina</taxon>
        <taxon>Myxobolidae</taxon>
        <taxon>Thelohanellus</taxon>
    </lineage>
</organism>
<proteinExistence type="predicted"/>